<keyword evidence="4" id="KW-0813">Transport</keyword>
<sequence>MRARLVPTMLLGTLLAWGCPVGAAKAGQREAPKVVATILPIHALVATVMQGAGEPVLLVHGNVSPHDYQLKPSDARALQEADVVVRVGPRLEAFLERGLDGLARKARVVTLMEAPGVRLLPAREGGVWEPHEHEDAETAGHADHGEGMDPHIWLDPANAEAMVRAIAAVLGEVDLERAALYATNAERATGELAALDQELRSALAPVRGKPFIVFHDAYQYLERAYDLTAAGSITVSPDQPPGARRLAELRRKIEESGAVCVFGEARTPSPLVATLAQGRNVGTGELDPEGIAGIDPGPEAYARLMRRNVDTLVRCLSAGS</sequence>
<keyword evidence="13" id="KW-1185">Reference proteome</keyword>
<evidence type="ECO:0000256" key="7">
    <source>
        <dbReference type="ARBA" id="ARBA00022764"/>
    </source>
</evidence>
<gene>
    <name evidence="12" type="ORF">U1T56_01030</name>
</gene>
<keyword evidence="11" id="KW-1015">Disulfide bond</keyword>
<evidence type="ECO:0000256" key="2">
    <source>
        <dbReference type="ARBA" id="ARBA00011028"/>
    </source>
</evidence>
<dbReference type="InterPro" id="IPR035520">
    <property type="entry name" value="ZnuA"/>
</dbReference>
<evidence type="ECO:0000256" key="3">
    <source>
        <dbReference type="ARBA" id="ARBA00015915"/>
    </source>
</evidence>
<dbReference type="Gene3D" id="3.40.50.1980">
    <property type="entry name" value="Nitrogenase molybdenum iron protein domain"/>
    <property type="match status" value="2"/>
</dbReference>
<evidence type="ECO:0000256" key="9">
    <source>
        <dbReference type="ARBA" id="ARBA00022906"/>
    </source>
</evidence>
<dbReference type="PANTHER" id="PTHR42953">
    <property type="entry name" value="HIGH-AFFINITY ZINC UPTAKE SYSTEM PROTEIN ZNUA-RELATED"/>
    <property type="match status" value="1"/>
</dbReference>
<evidence type="ECO:0000256" key="8">
    <source>
        <dbReference type="ARBA" id="ARBA00022833"/>
    </source>
</evidence>
<dbReference type="SUPFAM" id="SSF53807">
    <property type="entry name" value="Helical backbone' metal receptor"/>
    <property type="match status" value="1"/>
</dbReference>
<evidence type="ECO:0000313" key="12">
    <source>
        <dbReference type="EMBL" id="MEK0081719.1"/>
    </source>
</evidence>
<evidence type="ECO:0000256" key="6">
    <source>
        <dbReference type="ARBA" id="ARBA00022729"/>
    </source>
</evidence>
<reference evidence="12 13" key="1">
    <citation type="submission" date="2024-01" db="EMBL/GenBank/DDBJ databases">
        <title>Multi-omics insights into the function and evolution of sodium benzoate biodegradation pathways in Benzoatithermus flavus gen. nov., sp. nov. from hot spring.</title>
        <authorList>
            <person name="Hu C.-J."/>
            <person name="Li W.-J."/>
        </authorList>
    </citation>
    <scope>NUCLEOTIDE SEQUENCE [LARGE SCALE GENOMIC DNA]</scope>
    <source>
        <strain evidence="12 13">SYSU G07066</strain>
    </source>
</reference>
<keyword evidence="9" id="KW-0864">Zinc transport</keyword>
<evidence type="ECO:0000256" key="4">
    <source>
        <dbReference type="ARBA" id="ARBA00022448"/>
    </source>
</evidence>
<keyword evidence="8" id="KW-0862">Zinc</keyword>
<organism evidence="12 13">
    <name type="scientific">Benzoatithermus flavus</name>
    <dbReference type="NCBI Taxonomy" id="3108223"/>
    <lineage>
        <taxon>Bacteria</taxon>
        <taxon>Pseudomonadati</taxon>
        <taxon>Pseudomonadota</taxon>
        <taxon>Alphaproteobacteria</taxon>
        <taxon>Geminicoccales</taxon>
        <taxon>Geminicoccaceae</taxon>
        <taxon>Benzoatithermus</taxon>
    </lineage>
</organism>
<dbReference type="PANTHER" id="PTHR42953:SF3">
    <property type="entry name" value="HIGH-AFFINITY ZINC UPTAKE SYSTEM PROTEIN ZNUA"/>
    <property type="match status" value="1"/>
</dbReference>
<dbReference type="Pfam" id="PF01297">
    <property type="entry name" value="ZnuA"/>
    <property type="match status" value="1"/>
</dbReference>
<dbReference type="EMBL" id="JBBLZC010000001">
    <property type="protein sequence ID" value="MEK0081719.1"/>
    <property type="molecule type" value="Genomic_DNA"/>
</dbReference>
<proteinExistence type="inferred from homology"/>
<keyword evidence="5" id="KW-0479">Metal-binding</keyword>
<evidence type="ECO:0000256" key="10">
    <source>
        <dbReference type="ARBA" id="ARBA00023065"/>
    </source>
</evidence>
<name>A0ABU8XMU7_9PROT</name>
<dbReference type="Proteomes" id="UP001375743">
    <property type="component" value="Unassembled WGS sequence"/>
</dbReference>
<dbReference type="InterPro" id="IPR050492">
    <property type="entry name" value="Bact_metal-bind_prot9"/>
</dbReference>
<keyword evidence="10" id="KW-0406">Ion transport</keyword>
<evidence type="ECO:0000313" key="13">
    <source>
        <dbReference type="Proteomes" id="UP001375743"/>
    </source>
</evidence>
<accession>A0ABU8XMU7</accession>
<dbReference type="CDD" id="cd01019">
    <property type="entry name" value="ZnuA"/>
    <property type="match status" value="1"/>
</dbReference>
<comment type="subcellular location">
    <subcellularLocation>
        <location evidence="1">Periplasm</location>
    </subcellularLocation>
</comment>
<comment type="similarity">
    <text evidence="2">Belongs to the bacterial solute-binding protein 9 family.</text>
</comment>
<dbReference type="InterPro" id="IPR006127">
    <property type="entry name" value="ZnuA-like"/>
</dbReference>
<evidence type="ECO:0000256" key="1">
    <source>
        <dbReference type="ARBA" id="ARBA00004418"/>
    </source>
</evidence>
<evidence type="ECO:0000256" key="11">
    <source>
        <dbReference type="ARBA" id="ARBA00023157"/>
    </source>
</evidence>
<keyword evidence="6" id="KW-0732">Signal</keyword>
<keyword evidence="7" id="KW-0574">Periplasm</keyword>
<comment type="caution">
    <text evidence="12">The sequence shown here is derived from an EMBL/GenBank/DDBJ whole genome shotgun (WGS) entry which is preliminary data.</text>
</comment>
<protein>
    <recommendedName>
        <fullName evidence="3">High-affinity zinc uptake system protein ZnuA</fullName>
    </recommendedName>
</protein>
<evidence type="ECO:0000256" key="5">
    <source>
        <dbReference type="ARBA" id="ARBA00022723"/>
    </source>
</evidence>
<dbReference type="RefSeq" id="WP_418157568.1">
    <property type="nucleotide sequence ID" value="NZ_JBBLZC010000001.1"/>
</dbReference>